<dbReference type="PANTHER" id="PTHR22930">
    <property type="match status" value="1"/>
</dbReference>
<comment type="subcellular location">
    <subcellularLocation>
        <location evidence="2">Nucleus</location>
    </subcellularLocation>
</comment>
<gene>
    <name evidence="9" type="ORF">Pcinc_007730</name>
</gene>
<keyword evidence="6" id="KW-0378">Hydrolase</keyword>
<evidence type="ECO:0000256" key="4">
    <source>
        <dbReference type="ARBA" id="ARBA00022722"/>
    </source>
</evidence>
<evidence type="ECO:0000256" key="1">
    <source>
        <dbReference type="ARBA" id="ARBA00001968"/>
    </source>
</evidence>
<proteinExistence type="inferred from homology"/>
<keyword evidence="5" id="KW-0479">Metal-binding</keyword>
<comment type="caution">
    <text evidence="9">The sequence shown here is derived from an EMBL/GenBank/DDBJ whole genome shotgun (WGS) entry which is preliminary data.</text>
</comment>
<reference evidence="9" key="1">
    <citation type="submission" date="2023-10" db="EMBL/GenBank/DDBJ databases">
        <title>Genome assemblies of two species of porcelain crab, Petrolisthes cinctipes and Petrolisthes manimaculis (Anomura: Porcellanidae).</title>
        <authorList>
            <person name="Angst P."/>
        </authorList>
    </citation>
    <scope>NUCLEOTIDE SEQUENCE</scope>
    <source>
        <strain evidence="9">PB745_01</strain>
        <tissue evidence="9">Gill</tissue>
    </source>
</reference>
<dbReference type="PANTHER" id="PTHR22930:SF289">
    <property type="entry name" value="DDE TNP4 DOMAIN-CONTAINING PROTEIN-RELATED"/>
    <property type="match status" value="1"/>
</dbReference>
<keyword evidence="7" id="KW-0539">Nucleus</keyword>
<evidence type="ECO:0000256" key="5">
    <source>
        <dbReference type="ARBA" id="ARBA00022723"/>
    </source>
</evidence>
<dbReference type="EMBL" id="JAWQEG010000579">
    <property type="protein sequence ID" value="KAK3888199.1"/>
    <property type="molecule type" value="Genomic_DNA"/>
</dbReference>
<evidence type="ECO:0000256" key="3">
    <source>
        <dbReference type="ARBA" id="ARBA00006958"/>
    </source>
</evidence>
<evidence type="ECO:0000256" key="6">
    <source>
        <dbReference type="ARBA" id="ARBA00022801"/>
    </source>
</evidence>
<evidence type="ECO:0000256" key="7">
    <source>
        <dbReference type="ARBA" id="ARBA00023242"/>
    </source>
</evidence>
<sequence length="137" mass="15603">MIYQALEAGEYPGHLLGDSGYPCRHYLLTPLLNPQGRKEEKYNRSHIQTRNTIERAFGVLKKRFACLGKVMRTKQDTTKAIIVACFVLHNLAVTTGVIDPIEMLEVNDEFQHADAPVYAGNRNNDHGKRRAIINDYF</sequence>
<evidence type="ECO:0000256" key="2">
    <source>
        <dbReference type="ARBA" id="ARBA00004123"/>
    </source>
</evidence>
<dbReference type="GO" id="GO:0046872">
    <property type="term" value="F:metal ion binding"/>
    <property type="evidence" value="ECO:0007669"/>
    <property type="project" value="UniProtKB-KW"/>
</dbReference>
<evidence type="ECO:0000313" key="9">
    <source>
        <dbReference type="EMBL" id="KAK3888199.1"/>
    </source>
</evidence>
<name>A0AAE1GAI0_PETCI</name>
<keyword evidence="10" id="KW-1185">Reference proteome</keyword>
<dbReference type="Proteomes" id="UP001286313">
    <property type="component" value="Unassembled WGS sequence"/>
</dbReference>
<dbReference type="Pfam" id="PF13359">
    <property type="entry name" value="DDE_Tnp_4"/>
    <property type="match status" value="1"/>
</dbReference>
<dbReference type="GO" id="GO:0016787">
    <property type="term" value="F:hydrolase activity"/>
    <property type="evidence" value="ECO:0007669"/>
    <property type="project" value="UniProtKB-KW"/>
</dbReference>
<dbReference type="GO" id="GO:0004518">
    <property type="term" value="F:nuclease activity"/>
    <property type="evidence" value="ECO:0007669"/>
    <property type="project" value="UniProtKB-KW"/>
</dbReference>
<accession>A0AAE1GAI0</accession>
<keyword evidence="4" id="KW-0540">Nuclease</keyword>
<evidence type="ECO:0000313" key="10">
    <source>
        <dbReference type="Proteomes" id="UP001286313"/>
    </source>
</evidence>
<evidence type="ECO:0000259" key="8">
    <source>
        <dbReference type="Pfam" id="PF13359"/>
    </source>
</evidence>
<dbReference type="AlphaFoldDB" id="A0AAE1GAI0"/>
<dbReference type="InterPro" id="IPR045249">
    <property type="entry name" value="HARBI1-like"/>
</dbReference>
<organism evidence="9 10">
    <name type="scientific">Petrolisthes cinctipes</name>
    <name type="common">Flat porcelain crab</name>
    <dbReference type="NCBI Taxonomy" id="88211"/>
    <lineage>
        <taxon>Eukaryota</taxon>
        <taxon>Metazoa</taxon>
        <taxon>Ecdysozoa</taxon>
        <taxon>Arthropoda</taxon>
        <taxon>Crustacea</taxon>
        <taxon>Multicrustacea</taxon>
        <taxon>Malacostraca</taxon>
        <taxon>Eumalacostraca</taxon>
        <taxon>Eucarida</taxon>
        <taxon>Decapoda</taxon>
        <taxon>Pleocyemata</taxon>
        <taxon>Anomura</taxon>
        <taxon>Galatheoidea</taxon>
        <taxon>Porcellanidae</taxon>
        <taxon>Petrolisthes</taxon>
    </lineage>
</organism>
<dbReference type="InterPro" id="IPR027806">
    <property type="entry name" value="HARBI1_dom"/>
</dbReference>
<comment type="cofactor">
    <cofactor evidence="1">
        <name>a divalent metal cation</name>
        <dbReference type="ChEBI" id="CHEBI:60240"/>
    </cofactor>
</comment>
<comment type="similarity">
    <text evidence="3">Belongs to the HARBI1 family.</text>
</comment>
<dbReference type="GO" id="GO:0005634">
    <property type="term" value="C:nucleus"/>
    <property type="evidence" value="ECO:0007669"/>
    <property type="project" value="UniProtKB-SubCell"/>
</dbReference>
<protein>
    <recommendedName>
        <fullName evidence="8">DDE Tnp4 domain-containing protein</fullName>
    </recommendedName>
</protein>
<feature type="domain" description="DDE Tnp4" evidence="8">
    <location>
        <begin position="10"/>
        <end position="90"/>
    </location>
</feature>